<evidence type="ECO:0000313" key="2">
    <source>
        <dbReference type="EnsemblMetazoa" id="ENSAATROPP008127"/>
    </source>
</evidence>
<evidence type="ECO:0000256" key="1">
    <source>
        <dbReference type="SAM" id="Phobius"/>
    </source>
</evidence>
<dbReference type="AlphaFoldDB" id="A0AAG5DA52"/>
<dbReference type="EnsemblMetazoa" id="ENSAATROPT008998">
    <property type="protein sequence ID" value="ENSAATROPP008127"/>
    <property type="gene ID" value="ENSAATROPG007331"/>
</dbReference>
<sequence length="92" mass="10959">RSLETHKKVNNSSPCKESEVKREICRCKYAFVHNRERVHRVHILNISGSVWMCVRVYGFFLFVHGNLVCLPFERYADTFHVPFCMERTRIAK</sequence>
<protein>
    <submittedName>
        <fullName evidence="2">Uncharacterized protein</fullName>
    </submittedName>
</protein>
<evidence type="ECO:0000313" key="3">
    <source>
        <dbReference type="Proteomes" id="UP000075880"/>
    </source>
</evidence>
<feature type="transmembrane region" description="Helical" evidence="1">
    <location>
        <begin position="43"/>
        <end position="63"/>
    </location>
</feature>
<organism evidence="2 3">
    <name type="scientific">Anopheles atroparvus</name>
    <name type="common">European mosquito</name>
    <dbReference type="NCBI Taxonomy" id="41427"/>
    <lineage>
        <taxon>Eukaryota</taxon>
        <taxon>Metazoa</taxon>
        <taxon>Ecdysozoa</taxon>
        <taxon>Arthropoda</taxon>
        <taxon>Hexapoda</taxon>
        <taxon>Insecta</taxon>
        <taxon>Pterygota</taxon>
        <taxon>Neoptera</taxon>
        <taxon>Endopterygota</taxon>
        <taxon>Diptera</taxon>
        <taxon>Nematocera</taxon>
        <taxon>Culicoidea</taxon>
        <taxon>Culicidae</taxon>
        <taxon>Anophelinae</taxon>
        <taxon>Anopheles</taxon>
    </lineage>
</organism>
<accession>A0AAG5DA52</accession>
<reference evidence="2" key="1">
    <citation type="submission" date="2024-04" db="UniProtKB">
        <authorList>
            <consortium name="EnsemblMetazoa"/>
        </authorList>
    </citation>
    <scope>IDENTIFICATION</scope>
    <source>
        <strain evidence="2">EBRO</strain>
    </source>
</reference>
<keyword evidence="1" id="KW-1133">Transmembrane helix</keyword>
<dbReference type="Proteomes" id="UP000075880">
    <property type="component" value="Unassembled WGS sequence"/>
</dbReference>
<keyword evidence="1" id="KW-0812">Transmembrane</keyword>
<keyword evidence="1" id="KW-0472">Membrane</keyword>
<proteinExistence type="predicted"/>
<name>A0AAG5DA52_ANOAO</name>
<keyword evidence="3" id="KW-1185">Reference proteome</keyword>